<dbReference type="EMBL" id="LT594323">
    <property type="protein sequence ID" value="SBT52229.1"/>
    <property type="molecule type" value="Genomic_DNA"/>
</dbReference>
<name>A0A1A9A6X7_9ACTN</name>
<dbReference type="STRING" id="261654.GA0070611_5538"/>
<dbReference type="PATRIC" id="fig|261654.4.peg.5610"/>
<proteinExistence type="predicted"/>
<evidence type="ECO:0000313" key="2">
    <source>
        <dbReference type="Proteomes" id="UP000199385"/>
    </source>
</evidence>
<sequence>MKLPRFFEYYGSPLKLVETPDGGVAGWRLSDGTGGWLPAHDLIDKVLFSRDDEIFEISRDEFVWLTEQERGRKLSGDGPVFALYSTLEAIQETIRVEHRYPTPREQALIEGIRRKTFVMFEEQLQQAGDPGADPTVGSQPS</sequence>
<reference evidence="2" key="1">
    <citation type="submission" date="2016-06" db="EMBL/GenBank/DDBJ databases">
        <authorList>
            <person name="Varghese N."/>
            <person name="Submissions Spin"/>
        </authorList>
    </citation>
    <scope>NUCLEOTIDE SEQUENCE [LARGE SCALE GENOMIC DNA]</scope>
    <source>
        <strain evidence="2">DSM 44815</strain>
    </source>
</reference>
<keyword evidence="2" id="KW-1185">Reference proteome</keyword>
<organism evidence="1 2">
    <name type="scientific">Micromonospora auratinigra</name>
    <dbReference type="NCBI Taxonomy" id="261654"/>
    <lineage>
        <taxon>Bacteria</taxon>
        <taxon>Bacillati</taxon>
        <taxon>Actinomycetota</taxon>
        <taxon>Actinomycetes</taxon>
        <taxon>Micromonosporales</taxon>
        <taxon>Micromonosporaceae</taxon>
        <taxon>Micromonospora</taxon>
    </lineage>
</organism>
<dbReference type="Proteomes" id="UP000199385">
    <property type="component" value="Chromosome I"/>
</dbReference>
<gene>
    <name evidence="1" type="ORF">GA0070611_5538</name>
</gene>
<dbReference type="AlphaFoldDB" id="A0A1A9A6X7"/>
<protein>
    <submittedName>
        <fullName evidence="1">Uncharacterized protein</fullName>
    </submittedName>
</protein>
<accession>A0A1A9A6X7</accession>
<evidence type="ECO:0000313" key="1">
    <source>
        <dbReference type="EMBL" id="SBT52229.1"/>
    </source>
</evidence>